<dbReference type="Pfam" id="PF07963">
    <property type="entry name" value="N_methyl"/>
    <property type="match status" value="1"/>
</dbReference>
<reference evidence="2 3" key="1">
    <citation type="submission" date="2018-01" db="EMBL/GenBank/DDBJ databases">
        <title>G. obscuriglobus.</title>
        <authorList>
            <person name="Franke J."/>
            <person name="Blomberg W."/>
            <person name="Selmecki A."/>
        </authorList>
    </citation>
    <scope>NUCLEOTIDE SEQUENCE [LARGE SCALE GENOMIC DNA]</scope>
    <source>
        <strain evidence="2 3">DSM 5831</strain>
    </source>
</reference>
<evidence type="ECO:0000313" key="3">
    <source>
        <dbReference type="Proteomes" id="UP000245802"/>
    </source>
</evidence>
<dbReference type="InterPro" id="IPR045584">
    <property type="entry name" value="Pilin-like"/>
</dbReference>
<accession>A0A2Z3H0U1</accession>
<dbReference type="SUPFAM" id="SSF54523">
    <property type="entry name" value="Pili subunits"/>
    <property type="match status" value="1"/>
</dbReference>
<dbReference type="AlphaFoldDB" id="A0A2Z3H0U1"/>
<dbReference type="PANTHER" id="PTHR30093">
    <property type="entry name" value="GENERAL SECRETION PATHWAY PROTEIN G"/>
    <property type="match status" value="1"/>
</dbReference>
<dbReference type="Gene3D" id="3.30.700.10">
    <property type="entry name" value="Glycoprotein, Type 4 Pilin"/>
    <property type="match status" value="1"/>
</dbReference>
<dbReference type="Proteomes" id="UP000245802">
    <property type="component" value="Chromosome"/>
</dbReference>
<dbReference type="EMBL" id="CP025958">
    <property type="protein sequence ID" value="AWM36735.1"/>
    <property type="molecule type" value="Genomic_DNA"/>
</dbReference>
<dbReference type="KEGG" id="gog:C1280_06675"/>
<proteinExistence type="predicted"/>
<sequence>MRSRGAFTLIELLVVIAIIAVLIGLLLPAVQKVRGAAARIQCASNLAQMGKAAHNFTAAVGTFPAGATGPPAYASVQLQLLQYVEQDARFQRFDLLRNVFSHPDNYTGRVGDVPIYLCPADPSNGMYVDQNSPFGVTAGQSGRSNYFGNAGAHGWWQDSRGTVIKPPSLAGVFGNAFRISLAGITDGTSNTVLFAEVVRGASPDHNRFDVTLVPLPVWGVGNPATNPNNRTPSASLVSFCNTAVKTENITGLQFYRGAPQTALYTHTFLPNYTGRDCMIESADQFHLAARSYHSGGVNVCFADGSVRFVRDSIAFETWRALGTRSGGEVVASEE</sequence>
<evidence type="ECO:0000259" key="1">
    <source>
        <dbReference type="Pfam" id="PF07596"/>
    </source>
</evidence>
<feature type="domain" description="DUF1559" evidence="1">
    <location>
        <begin position="31"/>
        <end position="315"/>
    </location>
</feature>
<dbReference type="Pfam" id="PF07596">
    <property type="entry name" value="SBP_bac_10"/>
    <property type="match status" value="1"/>
</dbReference>
<dbReference type="InterPro" id="IPR011453">
    <property type="entry name" value="DUF1559"/>
</dbReference>
<evidence type="ECO:0000313" key="2">
    <source>
        <dbReference type="EMBL" id="AWM36735.1"/>
    </source>
</evidence>
<dbReference type="InterPro" id="IPR027558">
    <property type="entry name" value="Pre_pil_HX9DG_C"/>
</dbReference>
<dbReference type="PANTHER" id="PTHR30093:SF2">
    <property type="entry name" value="TYPE II SECRETION SYSTEM PROTEIN H"/>
    <property type="match status" value="1"/>
</dbReference>
<organism evidence="2 3">
    <name type="scientific">Gemmata obscuriglobus</name>
    <dbReference type="NCBI Taxonomy" id="114"/>
    <lineage>
        <taxon>Bacteria</taxon>
        <taxon>Pseudomonadati</taxon>
        <taxon>Planctomycetota</taxon>
        <taxon>Planctomycetia</taxon>
        <taxon>Gemmatales</taxon>
        <taxon>Gemmataceae</taxon>
        <taxon>Gemmata</taxon>
    </lineage>
</organism>
<dbReference type="OrthoDB" id="264135at2"/>
<keyword evidence="3" id="KW-1185">Reference proteome</keyword>
<dbReference type="NCBIfam" id="TIGR04294">
    <property type="entry name" value="pre_pil_HX9DG"/>
    <property type="match status" value="1"/>
</dbReference>
<dbReference type="InterPro" id="IPR012902">
    <property type="entry name" value="N_methyl_site"/>
</dbReference>
<name>A0A2Z3H0U1_9BACT</name>
<dbReference type="RefSeq" id="WP_033197819.1">
    <property type="nucleotide sequence ID" value="NZ_CP025958.1"/>
</dbReference>
<protein>
    <submittedName>
        <fullName evidence="2">Prepilin-type cleavage/methylation domain-containing protein</fullName>
    </submittedName>
</protein>
<gene>
    <name evidence="2" type="ORF">C1280_06675</name>
</gene>
<dbReference type="NCBIfam" id="TIGR02532">
    <property type="entry name" value="IV_pilin_GFxxxE"/>
    <property type="match status" value="1"/>
</dbReference>